<gene>
    <name evidence="1" type="ORF">ILEXP_LOCUS32120</name>
</gene>
<accession>A0ABC8T148</accession>
<dbReference type="EMBL" id="CAUOFW020003959">
    <property type="protein sequence ID" value="CAK9163154.1"/>
    <property type="molecule type" value="Genomic_DNA"/>
</dbReference>
<comment type="caution">
    <text evidence="1">The sequence shown here is derived from an EMBL/GenBank/DDBJ whole genome shotgun (WGS) entry which is preliminary data.</text>
</comment>
<protein>
    <submittedName>
        <fullName evidence="1">Uncharacterized protein</fullName>
    </submittedName>
</protein>
<organism evidence="1 2">
    <name type="scientific">Ilex paraguariensis</name>
    <name type="common">yerba mate</name>
    <dbReference type="NCBI Taxonomy" id="185542"/>
    <lineage>
        <taxon>Eukaryota</taxon>
        <taxon>Viridiplantae</taxon>
        <taxon>Streptophyta</taxon>
        <taxon>Embryophyta</taxon>
        <taxon>Tracheophyta</taxon>
        <taxon>Spermatophyta</taxon>
        <taxon>Magnoliopsida</taxon>
        <taxon>eudicotyledons</taxon>
        <taxon>Gunneridae</taxon>
        <taxon>Pentapetalae</taxon>
        <taxon>asterids</taxon>
        <taxon>campanulids</taxon>
        <taxon>Aquifoliales</taxon>
        <taxon>Aquifoliaceae</taxon>
        <taxon>Ilex</taxon>
    </lineage>
</organism>
<reference evidence="1 2" key="1">
    <citation type="submission" date="2024-02" db="EMBL/GenBank/DDBJ databases">
        <authorList>
            <person name="Vignale AGUSTIN F."/>
            <person name="Sosa J E."/>
            <person name="Modenutti C."/>
        </authorList>
    </citation>
    <scope>NUCLEOTIDE SEQUENCE [LARGE SCALE GENOMIC DNA]</scope>
</reference>
<sequence length="123" mass="13773">DLEYVDFVKVGCFSDFSATGILPLAGRMLLHQDQAQRLNARRRRFCLEINSEVGADLWRGIAHQNLLLHSRMMSAVQKEGVEMLKIWTIAIATVSCHREEEISIAGGVAGSGFGCFLKWFFAL</sequence>
<dbReference type="Proteomes" id="UP001642360">
    <property type="component" value="Unassembled WGS sequence"/>
</dbReference>
<name>A0ABC8T148_9AQUA</name>
<evidence type="ECO:0000313" key="1">
    <source>
        <dbReference type="EMBL" id="CAK9163154.1"/>
    </source>
</evidence>
<dbReference type="AlphaFoldDB" id="A0ABC8T148"/>
<feature type="non-terminal residue" evidence="1">
    <location>
        <position position="1"/>
    </location>
</feature>
<evidence type="ECO:0000313" key="2">
    <source>
        <dbReference type="Proteomes" id="UP001642360"/>
    </source>
</evidence>
<keyword evidence="2" id="KW-1185">Reference proteome</keyword>
<proteinExistence type="predicted"/>